<protein>
    <recommendedName>
        <fullName evidence="4">Outer membrane protein beta-barrel domain-containing protein</fullName>
    </recommendedName>
</protein>
<keyword evidence="3" id="KW-1185">Reference proteome</keyword>
<dbReference type="EMBL" id="JAWDJT010000002">
    <property type="protein sequence ID" value="MDU0369945.1"/>
    <property type="molecule type" value="Genomic_DNA"/>
</dbReference>
<evidence type="ECO:0000313" key="3">
    <source>
        <dbReference type="Proteomes" id="UP001250698"/>
    </source>
</evidence>
<dbReference type="SUPFAM" id="SSF56935">
    <property type="entry name" value="Porins"/>
    <property type="match status" value="1"/>
</dbReference>
<evidence type="ECO:0008006" key="4">
    <source>
        <dbReference type="Google" id="ProtNLM"/>
    </source>
</evidence>
<comment type="caution">
    <text evidence="2">The sequence shown here is derived from an EMBL/GenBank/DDBJ whole genome shotgun (WGS) entry which is preliminary data.</text>
</comment>
<organism evidence="2 3">
    <name type="scientific">Hymenobacter endophyticus</name>
    <dbReference type="NCBI Taxonomy" id="3076335"/>
    <lineage>
        <taxon>Bacteria</taxon>
        <taxon>Pseudomonadati</taxon>
        <taxon>Bacteroidota</taxon>
        <taxon>Cytophagia</taxon>
        <taxon>Cytophagales</taxon>
        <taxon>Hymenobacteraceae</taxon>
        <taxon>Hymenobacter</taxon>
    </lineage>
</organism>
<evidence type="ECO:0000256" key="1">
    <source>
        <dbReference type="SAM" id="SignalP"/>
    </source>
</evidence>
<gene>
    <name evidence="2" type="ORF">ROI90_06035</name>
</gene>
<keyword evidence="1" id="KW-0732">Signal</keyword>
<evidence type="ECO:0000313" key="2">
    <source>
        <dbReference type="EMBL" id="MDU0369945.1"/>
    </source>
</evidence>
<dbReference type="Proteomes" id="UP001250698">
    <property type="component" value="Unassembled WGS sequence"/>
</dbReference>
<feature type="signal peptide" evidence="1">
    <location>
        <begin position="1"/>
        <end position="20"/>
    </location>
</feature>
<dbReference type="RefSeq" id="WP_315997430.1">
    <property type="nucleotide sequence ID" value="NZ_JAWDJT010000002.1"/>
</dbReference>
<proteinExistence type="predicted"/>
<reference evidence="2 3" key="1">
    <citation type="submission" date="2023-10" db="EMBL/GenBank/DDBJ databases">
        <title>Hymenobacter endophyticus sp. nov., an isolate from the leaf tissues of wheat.</title>
        <authorList>
            <person name="Dai Y."/>
        </authorList>
    </citation>
    <scope>NUCLEOTIDE SEQUENCE [LARGE SCALE GENOMIC DNA]</scope>
    <source>
        <strain evidence="2 3">ZK17L-C2</strain>
    </source>
</reference>
<sequence length="232" mass="24860">MYRSFALAIGLSFLALSAEAQIAQGTKLLGGSVGYNHSTTTWNNSSVPVAQRDYEQTNRSFNVSPQAGVFIADNLAAGISIGYTSQKTTTPYYSYSSSSNPEVYEQTSRNNTFSVAPFLRYYYMPTTTFGVFGHLSVNYNTSKSKTVTTGPAQQNNNGRSNGFGIGITPTLVFFPIDKLGLELSFGGIGYGRSTSKTNATRTQAESKATSSSFGAGFGLNQLSLGASYYLGR</sequence>
<feature type="chain" id="PRO_5046472003" description="Outer membrane protein beta-barrel domain-containing protein" evidence="1">
    <location>
        <begin position="21"/>
        <end position="232"/>
    </location>
</feature>
<name>A0ABU3TFB0_9BACT</name>
<accession>A0ABU3TFB0</accession>